<organism evidence="6 7">
    <name type="scientific">Prauserella flavalba</name>
    <dbReference type="NCBI Taxonomy" id="1477506"/>
    <lineage>
        <taxon>Bacteria</taxon>
        <taxon>Bacillati</taxon>
        <taxon>Actinomycetota</taxon>
        <taxon>Actinomycetes</taxon>
        <taxon>Pseudonocardiales</taxon>
        <taxon>Pseudonocardiaceae</taxon>
        <taxon>Prauserella</taxon>
    </lineage>
</organism>
<dbReference type="GO" id="GO:0003700">
    <property type="term" value="F:DNA-binding transcription factor activity"/>
    <property type="evidence" value="ECO:0007669"/>
    <property type="project" value="TreeGrafter"/>
</dbReference>
<gene>
    <name evidence="6" type="ORF">BA062_11545</name>
</gene>
<dbReference type="InterPro" id="IPR050109">
    <property type="entry name" value="HTH-type_TetR-like_transc_reg"/>
</dbReference>
<proteinExistence type="predicted"/>
<dbReference type="InterPro" id="IPR009057">
    <property type="entry name" value="Homeodomain-like_sf"/>
</dbReference>
<dbReference type="SUPFAM" id="SSF46689">
    <property type="entry name" value="Homeodomain-like"/>
    <property type="match status" value="1"/>
</dbReference>
<keyword evidence="3" id="KW-0804">Transcription</keyword>
<feature type="DNA-binding region" description="H-T-H motif" evidence="4">
    <location>
        <begin position="30"/>
        <end position="49"/>
    </location>
</feature>
<dbReference type="Proteomes" id="UP000247892">
    <property type="component" value="Unassembled WGS sequence"/>
</dbReference>
<evidence type="ECO:0000256" key="1">
    <source>
        <dbReference type="ARBA" id="ARBA00023015"/>
    </source>
</evidence>
<evidence type="ECO:0000256" key="2">
    <source>
        <dbReference type="ARBA" id="ARBA00023125"/>
    </source>
</evidence>
<protein>
    <submittedName>
        <fullName evidence="6">TetR family transcriptional regulator</fullName>
    </submittedName>
</protein>
<keyword evidence="2 4" id="KW-0238">DNA-binding</keyword>
<name>A0A318LNW2_9PSEU</name>
<keyword evidence="1" id="KW-0805">Transcription regulation</keyword>
<evidence type="ECO:0000256" key="3">
    <source>
        <dbReference type="ARBA" id="ARBA00023163"/>
    </source>
</evidence>
<dbReference type="Pfam" id="PF00440">
    <property type="entry name" value="TetR_N"/>
    <property type="match status" value="1"/>
</dbReference>
<comment type="caution">
    <text evidence="6">The sequence shown here is derived from an EMBL/GenBank/DDBJ whole genome shotgun (WGS) entry which is preliminary data.</text>
</comment>
<dbReference type="PRINTS" id="PR00455">
    <property type="entry name" value="HTHTETR"/>
</dbReference>
<evidence type="ECO:0000256" key="4">
    <source>
        <dbReference type="PROSITE-ProRule" id="PRU00335"/>
    </source>
</evidence>
<accession>A0A318LNW2</accession>
<feature type="domain" description="HTH tetR-type" evidence="5">
    <location>
        <begin position="7"/>
        <end position="67"/>
    </location>
</feature>
<dbReference type="RefSeq" id="WP_110336074.1">
    <property type="nucleotide sequence ID" value="NZ_MASU01000005.1"/>
</dbReference>
<dbReference type="InterPro" id="IPR001647">
    <property type="entry name" value="HTH_TetR"/>
</dbReference>
<dbReference type="EMBL" id="MASU01000005">
    <property type="protein sequence ID" value="PXY36071.1"/>
    <property type="molecule type" value="Genomic_DNA"/>
</dbReference>
<evidence type="ECO:0000313" key="7">
    <source>
        <dbReference type="Proteomes" id="UP000247892"/>
    </source>
</evidence>
<dbReference type="Gene3D" id="1.10.357.10">
    <property type="entry name" value="Tetracycline Repressor, domain 2"/>
    <property type="match status" value="1"/>
</dbReference>
<dbReference type="GO" id="GO:0000976">
    <property type="term" value="F:transcription cis-regulatory region binding"/>
    <property type="evidence" value="ECO:0007669"/>
    <property type="project" value="TreeGrafter"/>
</dbReference>
<evidence type="ECO:0000259" key="5">
    <source>
        <dbReference type="PROSITE" id="PS50977"/>
    </source>
</evidence>
<dbReference type="PANTHER" id="PTHR30055:SF234">
    <property type="entry name" value="HTH-TYPE TRANSCRIPTIONAL REGULATOR BETI"/>
    <property type="match status" value="1"/>
</dbReference>
<sequence length="196" mass="21088">MATTATPGTRERLLDVAEELFAEHGYDAVSVRAINGAAGMNPAAVHYHFGSKEALVAALLETRLAPLWQDGLASLTARRRTGAPPAVGELVEVVLAPLAALAADPTGRLRLRLLARVVLGRWDVSWTSDWFSLRPWVSLLRAARPDLSASVASRRWLLAFDLVLHTFADPAADPPRPGRAAYRALHSFVTAGLDAP</sequence>
<dbReference type="OrthoDB" id="2356263at2"/>
<evidence type="ECO:0000313" key="6">
    <source>
        <dbReference type="EMBL" id="PXY36071.1"/>
    </source>
</evidence>
<dbReference type="AlphaFoldDB" id="A0A318LNW2"/>
<keyword evidence="7" id="KW-1185">Reference proteome</keyword>
<dbReference type="PROSITE" id="PS50977">
    <property type="entry name" value="HTH_TETR_2"/>
    <property type="match status" value="1"/>
</dbReference>
<dbReference type="PANTHER" id="PTHR30055">
    <property type="entry name" value="HTH-TYPE TRANSCRIPTIONAL REGULATOR RUTR"/>
    <property type="match status" value="1"/>
</dbReference>
<reference evidence="6 7" key="1">
    <citation type="submission" date="2016-07" db="EMBL/GenBank/DDBJ databases">
        <title>Draft genome sequence of Prauserella sp. YIM 121212, isolated from alkaline soil.</title>
        <authorList>
            <person name="Ruckert C."/>
            <person name="Albersmeier A."/>
            <person name="Jiang C.-L."/>
            <person name="Jiang Y."/>
            <person name="Kalinowski J."/>
            <person name="Schneider O."/>
            <person name="Winkler A."/>
            <person name="Zotchev S.B."/>
        </authorList>
    </citation>
    <scope>NUCLEOTIDE SEQUENCE [LARGE SCALE GENOMIC DNA]</scope>
    <source>
        <strain evidence="6 7">YIM 121212</strain>
    </source>
</reference>